<comment type="subcellular location">
    <subcellularLocation>
        <location evidence="1">Cell membrane</location>
        <topology evidence="1">Multi-pass membrane protein</topology>
    </subcellularLocation>
</comment>
<feature type="transmembrane region" description="Helical" evidence="6">
    <location>
        <begin position="6"/>
        <end position="28"/>
    </location>
</feature>
<evidence type="ECO:0000256" key="3">
    <source>
        <dbReference type="ARBA" id="ARBA00022692"/>
    </source>
</evidence>
<dbReference type="OrthoDB" id="9804822at2"/>
<name>A0A1C3RKP0_9PROT</name>
<dbReference type="STRING" id="1867952.MTBPR1_70011"/>
<feature type="transmembrane region" description="Helical" evidence="6">
    <location>
        <begin position="111"/>
        <end position="131"/>
    </location>
</feature>
<evidence type="ECO:0000256" key="5">
    <source>
        <dbReference type="ARBA" id="ARBA00023136"/>
    </source>
</evidence>
<organism evidence="7 8">
    <name type="scientific">Candidatus Terasakiella magnetica</name>
    <dbReference type="NCBI Taxonomy" id="1867952"/>
    <lineage>
        <taxon>Bacteria</taxon>
        <taxon>Pseudomonadati</taxon>
        <taxon>Pseudomonadota</taxon>
        <taxon>Alphaproteobacteria</taxon>
        <taxon>Rhodospirillales</taxon>
        <taxon>Terasakiellaceae</taxon>
        <taxon>Terasakiella</taxon>
    </lineage>
</organism>
<evidence type="ECO:0000256" key="4">
    <source>
        <dbReference type="ARBA" id="ARBA00022989"/>
    </source>
</evidence>
<dbReference type="InterPro" id="IPR001123">
    <property type="entry name" value="LeuE-type"/>
</dbReference>
<dbReference type="RefSeq" id="WP_069189758.1">
    <property type="nucleotide sequence ID" value="NZ_FLYE01000046.1"/>
</dbReference>
<dbReference type="PANTHER" id="PTHR30086">
    <property type="entry name" value="ARGININE EXPORTER PROTEIN ARGO"/>
    <property type="match status" value="1"/>
</dbReference>
<feature type="transmembrane region" description="Helical" evidence="6">
    <location>
        <begin position="71"/>
        <end position="91"/>
    </location>
</feature>
<dbReference type="PIRSF" id="PIRSF006324">
    <property type="entry name" value="LeuE"/>
    <property type="match status" value="1"/>
</dbReference>
<dbReference type="Proteomes" id="UP000231658">
    <property type="component" value="Unassembled WGS sequence"/>
</dbReference>
<feature type="transmembrane region" description="Helical" evidence="6">
    <location>
        <begin position="185"/>
        <end position="203"/>
    </location>
</feature>
<keyword evidence="4 6" id="KW-1133">Transmembrane helix</keyword>
<dbReference type="PANTHER" id="PTHR30086:SF20">
    <property type="entry name" value="ARGININE EXPORTER PROTEIN ARGO-RELATED"/>
    <property type="match status" value="1"/>
</dbReference>
<reference evidence="7 8" key="1">
    <citation type="submission" date="2016-07" db="EMBL/GenBank/DDBJ databases">
        <authorList>
            <person name="Lefevre C.T."/>
        </authorList>
    </citation>
    <scope>NUCLEOTIDE SEQUENCE [LARGE SCALE GENOMIC DNA]</scope>
    <source>
        <strain evidence="7">PR1</strain>
    </source>
</reference>
<accession>A0A1C3RKP0</accession>
<evidence type="ECO:0000256" key="6">
    <source>
        <dbReference type="SAM" id="Phobius"/>
    </source>
</evidence>
<keyword evidence="8" id="KW-1185">Reference proteome</keyword>
<evidence type="ECO:0000256" key="2">
    <source>
        <dbReference type="ARBA" id="ARBA00022475"/>
    </source>
</evidence>
<dbReference type="GO" id="GO:0015171">
    <property type="term" value="F:amino acid transmembrane transporter activity"/>
    <property type="evidence" value="ECO:0007669"/>
    <property type="project" value="TreeGrafter"/>
</dbReference>
<sequence length="205" mass="21788">MNMEALFALVVATAILGMVPGPVVAALVGRALFKGVQSTFGVLAGVFVGDLVWLLAAVSGLGYVAASYSTLFLVIKYVGALYLIYLGIGALRHAFAQNMEVKIPKEARKGAGFVTGLLVTLGNPKLVVFYVGFLPSFIDMQALAFQDAVMAAILVPTTFCFINFCWAFSASKARNLMKAQKPMRVMNMLSGGLLVGAGAFMMIEE</sequence>
<feature type="transmembrane region" description="Helical" evidence="6">
    <location>
        <begin position="40"/>
        <end position="65"/>
    </location>
</feature>
<feature type="transmembrane region" description="Helical" evidence="6">
    <location>
        <begin position="143"/>
        <end position="164"/>
    </location>
</feature>
<evidence type="ECO:0000313" key="7">
    <source>
        <dbReference type="EMBL" id="SCA57739.1"/>
    </source>
</evidence>
<keyword evidence="3 6" id="KW-0812">Transmembrane</keyword>
<evidence type="ECO:0000313" key="8">
    <source>
        <dbReference type="Proteomes" id="UP000231658"/>
    </source>
</evidence>
<dbReference type="EMBL" id="FLYE01000046">
    <property type="protein sequence ID" value="SCA57739.1"/>
    <property type="molecule type" value="Genomic_DNA"/>
</dbReference>
<proteinExistence type="predicted"/>
<keyword evidence="2" id="KW-1003">Cell membrane</keyword>
<protein>
    <submittedName>
        <fullName evidence="7">Putative threonine efflux protein</fullName>
    </submittedName>
</protein>
<gene>
    <name evidence="7" type="ORF">MTBPR1_70011</name>
</gene>
<dbReference type="AlphaFoldDB" id="A0A1C3RKP0"/>
<dbReference type="Pfam" id="PF01810">
    <property type="entry name" value="LysE"/>
    <property type="match status" value="1"/>
</dbReference>
<dbReference type="GO" id="GO:0005886">
    <property type="term" value="C:plasma membrane"/>
    <property type="evidence" value="ECO:0007669"/>
    <property type="project" value="UniProtKB-SubCell"/>
</dbReference>
<evidence type="ECO:0000256" key="1">
    <source>
        <dbReference type="ARBA" id="ARBA00004651"/>
    </source>
</evidence>
<keyword evidence="5 6" id="KW-0472">Membrane</keyword>